<evidence type="ECO:0000313" key="6">
    <source>
        <dbReference type="Proteomes" id="UP000019402"/>
    </source>
</evidence>
<keyword evidence="6" id="KW-1185">Reference proteome</keyword>
<dbReference type="eggNOG" id="COG4771">
    <property type="taxonomic scope" value="Bacteria"/>
</dbReference>
<evidence type="ECO:0000256" key="2">
    <source>
        <dbReference type="ARBA" id="ARBA00023136"/>
    </source>
</evidence>
<organism evidence="5 6">
    <name type="scientific">Saccharicrinis fermentans DSM 9555 = JCM 21142</name>
    <dbReference type="NCBI Taxonomy" id="869213"/>
    <lineage>
        <taxon>Bacteria</taxon>
        <taxon>Pseudomonadati</taxon>
        <taxon>Bacteroidota</taxon>
        <taxon>Bacteroidia</taxon>
        <taxon>Marinilabiliales</taxon>
        <taxon>Marinilabiliaceae</taxon>
        <taxon>Saccharicrinis</taxon>
    </lineage>
</organism>
<dbReference type="PANTHER" id="PTHR40980:SF4">
    <property type="entry name" value="TONB-DEPENDENT RECEPTOR-LIKE BETA-BARREL DOMAIN-CONTAINING PROTEIN"/>
    <property type="match status" value="1"/>
</dbReference>
<keyword evidence="5" id="KW-0675">Receptor</keyword>
<evidence type="ECO:0000256" key="1">
    <source>
        <dbReference type="ARBA" id="ARBA00004442"/>
    </source>
</evidence>
<sequence length="313" mass="35859">MMQFSLNGEHLMGKIKADWGLSYSKASEDRPLERYINFTMEQSDLKGDVTDPKKPFMTLLDESLQDLNSSWELDELTEENQNTEDVDMVAKLNIEIPMASGDFKNALKLGAKYKSKNKERDNNFFDIQIKDEDAFLVDALSNTKNQSKDDFMPGDKYNVGTFVTKEYLGSIDFNDADMFEKEANYAEYAGNFNASENITAGYIMLDQKLGNKWSAIIGLRLEHTTTENKGKKWDDDAEVLSDTPEEKNDYTNLLPNLHLKYKLNKNSILRFAYTNTIARPDYFKLVPFQEIEDGDEISLGNPDLEQPHRPTLT</sequence>
<keyword evidence="2" id="KW-0472">Membrane</keyword>
<feature type="domain" description="Outer membrane protein beta-barrel" evidence="4">
    <location>
        <begin position="183"/>
        <end position="305"/>
    </location>
</feature>
<evidence type="ECO:0000256" key="3">
    <source>
        <dbReference type="ARBA" id="ARBA00023237"/>
    </source>
</evidence>
<dbReference type="InterPro" id="IPR041700">
    <property type="entry name" value="OMP_b-brl_3"/>
</dbReference>
<dbReference type="GO" id="GO:0009279">
    <property type="term" value="C:cell outer membrane"/>
    <property type="evidence" value="ECO:0007669"/>
    <property type="project" value="UniProtKB-SubCell"/>
</dbReference>
<keyword evidence="3" id="KW-0998">Cell outer membrane</keyword>
<protein>
    <submittedName>
        <fullName evidence="5">Outer membrane receptor</fullName>
    </submittedName>
</protein>
<comment type="caution">
    <text evidence="5">The sequence shown here is derived from an EMBL/GenBank/DDBJ whole genome shotgun (WGS) entry which is preliminary data.</text>
</comment>
<dbReference type="SUPFAM" id="SSF56935">
    <property type="entry name" value="Porins"/>
    <property type="match status" value="1"/>
</dbReference>
<proteinExistence type="predicted"/>
<dbReference type="PANTHER" id="PTHR40980">
    <property type="entry name" value="PLUG DOMAIN-CONTAINING PROTEIN"/>
    <property type="match status" value="1"/>
</dbReference>
<dbReference type="Gene3D" id="2.40.170.20">
    <property type="entry name" value="TonB-dependent receptor, beta-barrel domain"/>
    <property type="match status" value="1"/>
</dbReference>
<dbReference type="Pfam" id="PF14905">
    <property type="entry name" value="OMP_b-brl_3"/>
    <property type="match status" value="1"/>
</dbReference>
<evidence type="ECO:0000313" key="5">
    <source>
        <dbReference type="EMBL" id="GAF04609.1"/>
    </source>
</evidence>
<dbReference type="EMBL" id="BAMD01000050">
    <property type="protein sequence ID" value="GAF04609.1"/>
    <property type="molecule type" value="Genomic_DNA"/>
</dbReference>
<gene>
    <name evidence="5" type="ORF">JCM21142_93321</name>
</gene>
<comment type="subcellular location">
    <subcellularLocation>
        <location evidence="1">Cell outer membrane</location>
    </subcellularLocation>
</comment>
<dbReference type="AlphaFoldDB" id="W7YQD6"/>
<name>W7YQD6_9BACT</name>
<dbReference type="Proteomes" id="UP000019402">
    <property type="component" value="Unassembled WGS sequence"/>
</dbReference>
<evidence type="ECO:0000259" key="4">
    <source>
        <dbReference type="Pfam" id="PF14905"/>
    </source>
</evidence>
<dbReference type="InterPro" id="IPR036942">
    <property type="entry name" value="Beta-barrel_TonB_sf"/>
</dbReference>
<accession>W7YQD6</accession>
<reference evidence="5 6" key="1">
    <citation type="journal article" date="2014" name="Genome Announc.">
        <title>Draft Genome Sequence of Cytophaga fermentans JCM 21142T, a Facultative Anaerobe Isolated from Marine Mud.</title>
        <authorList>
            <person name="Starns D."/>
            <person name="Oshima K."/>
            <person name="Suda W."/>
            <person name="Iino T."/>
            <person name="Yuki M."/>
            <person name="Inoue J."/>
            <person name="Kitamura K."/>
            <person name="Iida T."/>
            <person name="Darby A."/>
            <person name="Hattori M."/>
            <person name="Ohkuma M."/>
        </authorList>
    </citation>
    <scope>NUCLEOTIDE SEQUENCE [LARGE SCALE GENOMIC DNA]</scope>
    <source>
        <strain evidence="5 6">JCM 21142</strain>
    </source>
</reference>